<sequence>MTGEFYPMRRNPHSLGKKSCQVYRDDSGNGTLARTRKKSFNWYRDVIASNGANLKR</sequence>
<dbReference type="RefSeq" id="WP_238712195.1">
    <property type="nucleotide sequence ID" value="NZ_JAEPBH010000003.1"/>
</dbReference>
<reference evidence="2" key="1">
    <citation type="submission" date="2021-01" db="EMBL/GenBank/DDBJ databases">
        <title>Intestinitalea alba gen. nov., sp. nov., a novel genus of the family Enterobacteriaceae, isolated from the gut of the plastic-eating mealworm Tenebrio molitor L.</title>
        <authorList>
            <person name="Yang Y."/>
        </authorList>
    </citation>
    <scope>NUCLEOTIDE SEQUENCE</scope>
    <source>
        <strain evidence="2">BIT-L3</strain>
    </source>
</reference>
<accession>A0A8K0V306</accession>
<dbReference type="InterPro" id="IPR017853">
    <property type="entry name" value="GH"/>
</dbReference>
<proteinExistence type="predicted"/>
<dbReference type="EMBL" id="JAEPBH010000003">
    <property type="protein sequence ID" value="MBK4714164.1"/>
    <property type="molecule type" value="Genomic_DNA"/>
</dbReference>
<dbReference type="Proteomes" id="UP000659047">
    <property type="component" value="Unassembled WGS sequence"/>
</dbReference>
<dbReference type="Gene3D" id="3.20.20.80">
    <property type="entry name" value="Glycosidases"/>
    <property type="match status" value="1"/>
</dbReference>
<keyword evidence="3" id="KW-1185">Reference proteome</keyword>
<evidence type="ECO:0000313" key="3">
    <source>
        <dbReference type="Proteomes" id="UP000659047"/>
    </source>
</evidence>
<name>A0A8K0V306_9ENTR</name>
<evidence type="ECO:0000256" key="1">
    <source>
        <dbReference type="SAM" id="MobiDB-lite"/>
    </source>
</evidence>
<gene>
    <name evidence="2" type="ORF">JJB97_02200</name>
</gene>
<comment type="caution">
    <text evidence="2">The sequence shown here is derived from an EMBL/GenBank/DDBJ whole genome shotgun (WGS) entry which is preliminary data.</text>
</comment>
<feature type="region of interest" description="Disordered" evidence="1">
    <location>
        <begin position="1"/>
        <end position="22"/>
    </location>
</feature>
<evidence type="ECO:0000313" key="2">
    <source>
        <dbReference type="EMBL" id="MBK4714164.1"/>
    </source>
</evidence>
<organism evidence="2 3">
    <name type="scientific">Tenebrionibacter intestinalis</name>
    <dbReference type="NCBI Taxonomy" id="2799638"/>
    <lineage>
        <taxon>Bacteria</taxon>
        <taxon>Pseudomonadati</taxon>
        <taxon>Pseudomonadota</taxon>
        <taxon>Gammaproteobacteria</taxon>
        <taxon>Enterobacterales</taxon>
        <taxon>Enterobacteriaceae</taxon>
        <taxon>Tenebrionibacter/Tenebrionicola group</taxon>
        <taxon>Tenebrionibacter</taxon>
    </lineage>
</organism>
<protein>
    <recommendedName>
        <fullName evidence="4">6-phospho-beta-glucosidase</fullName>
    </recommendedName>
</protein>
<evidence type="ECO:0008006" key="4">
    <source>
        <dbReference type="Google" id="ProtNLM"/>
    </source>
</evidence>
<dbReference type="SUPFAM" id="SSF51445">
    <property type="entry name" value="(Trans)glycosidases"/>
    <property type="match status" value="1"/>
</dbReference>
<dbReference type="AlphaFoldDB" id="A0A8K0V306"/>